<evidence type="ECO:0000313" key="6">
    <source>
        <dbReference type="Proteomes" id="UP001499978"/>
    </source>
</evidence>
<dbReference type="InterPro" id="IPR010273">
    <property type="entry name" value="DUF881"/>
</dbReference>
<feature type="transmembrane region" description="Helical" evidence="4">
    <location>
        <begin position="45"/>
        <end position="66"/>
    </location>
</feature>
<feature type="region of interest" description="Disordered" evidence="3">
    <location>
        <begin position="271"/>
        <end position="301"/>
    </location>
</feature>
<proteinExistence type="inferred from homology"/>
<name>A0ABN3NPB2_9ACTN</name>
<dbReference type="PANTHER" id="PTHR37313:SF1">
    <property type="entry name" value="UPF0749 PROTEIN RV1823"/>
    <property type="match status" value="1"/>
</dbReference>
<dbReference type="Gene3D" id="3.30.70.1880">
    <property type="entry name" value="Protein of unknown function DUF881"/>
    <property type="match status" value="1"/>
</dbReference>
<feature type="coiled-coil region" evidence="2">
    <location>
        <begin position="87"/>
        <end position="114"/>
    </location>
</feature>
<gene>
    <name evidence="5" type="ORF">GCM10010201_30910</name>
</gene>
<comment type="caution">
    <text evidence="5">The sequence shown here is derived from an EMBL/GenBank/DDBJ whole genome shotgun (WGS) entry which is preliminary data.</text>
</comment>
<evidence type="ECO:0000313" key="5">
    <source>
        <dbReference type="EMBL" id="GAA2529502.1"/>
    </source>
</evidence>
<keyword evidence="4" id="KW-0812">Transmembrane</keyword>
<reference evidence="5 6" key="1">
    <citation type="journal article" date="2019" name="Int. J. Syst. Evol. Microbiol.">
        <title>The Global Catalogue of Microorganisms (GCM) 10K type strain sequencing project: providing services to taxonomists for standard genome sequencing and annotation.</title>
        <authorList>
            <consortium name="The Broad Institute Genomics Platform"/>
            <consortium name="The Broad Institute Genome Sequencing Center for Infectious Disease"/>
            <person name="Wu L."/>
            <person name="Ma J."/>
        </authorList>
    </citation>
    <scope>NUCLEOTIDE SEQUENCE [LARGE SCALE GENOMIC DNA]</scope>
    <source>
        <strain evidence="5 6">JCM 3367</strain>
    </source>
</reference>
<keyword evidence="6" id="KW-1185">Reference proteome</keyword>
<dbReference type="RefSeq" id="WP_344173714.1">
    <property type="nucleotide sequence ID" value="NZ_BAAARY010000017.1"/>
</dbReference>
<evidence type="ECO:0000256" key="2">
    <source>
        <dbReference type="SAM" id="Coils"/>
    </source>
</evidence>
<comment type="similarity">
    <text evidence="1">Belongs to the UPF0749 family.</text>
</comment>
<dbReference type="PANTHER" id="PTHR37313">
    <property type="entry name" value="UPF0749 PROTEIN RV1825"/>
    <property type="match status" value="1"/>
</dbReference>
<dbReference type="EMBL" id="BAAARY010000017">
    <property type="protein sequence ID" value="GAA2529502.1"/>
    <property type="molecule type" value="Genomic_DNA"/>
</dbReference>
<evidence type="ECO:0000256" key="3">
    <source>
        <dbReference type="SAM" id="MobiDB-lite"/>
    </source>
</evidence>
<dbReference type="Pfam" id="PF05949">
    <property type="entry name" value="DUF881"/>
    <property type="match status" value="1"/>
</dbReference>
<evidence type="ECO:0000256" key="1">
    <source>
        <dbReference type="ARBA" id="ARBA00009108"/>
    </source>
</evidence>
<dbReference type="Proteomes" id="UP001499978">
    <property type="component" value="Unassembled WGS sequence"/>
</dbReference>
<keyword evidence="4" id="KW-1133">Transmembrane helix</keyword>
<keyword evidence="4" id="KW-0472">Membrane</keyword>
<sequence>MSPPAPHNFGPDFLTSLFRFPLDPGYADAAAARDERGPRRPGVRLALRVTAVLTTLAIGVLLAVAYRKTIEDQPERARARAALVDSIQRLRAQTDEQQAQAARLREQVSRLRDAQLSGSAASELRALEMTAGLTRVQGDGVRIELSDGPDAVDPVTGNRRSGNRVRVDDLHILVNDLWTVGAVAIEVNGQRLTAMSTIRASGEAIQVDAKPVGSPYVITSIGPSDLADDFARTTSAGLMRTLVKLHGMGFRVREVDDLVLSAAPDQALREARRLLPRPTASPQASRRPNAPTPATEASGDG</sequence>
<evidence type="ECO:0000256" key="4">
    <source>
        <dbReference type="SAM" id="Phobius"/>
    </source>
</evidence>
<keyword evidence="2" id="KW-0175">Coiled coil</keyword>
<protein>
    <submittedName>
        <fullName evidence="5">DUF881 domain-containing protein</fullName>
    </submittedName>
</protein>
<organism evidence="5 6">
    <name type="scientific">Pilimelia columellifera subsp. columellifera</name>
    <dbReference type="NCBI Taxonomy" id="706583"/>
    <lineage>
        <taxon>Bacteria</taxon>
        <taxon>Bacillati</taxon>
        <taxon>Actinomycetota</taxon>
        <taxon>Actinomycetes</taxon>
        <taxon>Micromonosporales</taxon>
        <taxon>Micromonosporaceae</taxon>
        <taxon>Pilimelia</taxon>
    </lineage>
</organism>
<accession>A0ABN3NPB2</accession>